<name>A0AA39MJ53_ARMTA</name>
<dbReference type="RefSeq" id="XP_060322029.1">
    <property type="nucleotide sequence ID" value="XM_060481583.1"/>
</dbReference>
<dbReference type="Proteomes" id="UP001175211">
    <property type="component" value="Unassembled WGS sequence"/>
</dbReference>
<dbReference type="PANTHER" id="PTHR43341:SF15">
    <property type="entry name" value="GENERAL AMINO ACID PERMEASE AGP2"/>
    <property type="match status" value="1"/>
</dbReference>
<reference evidence="7" key="1">
    <citation type="submission" date="2023-06" db="EMBL/GenBank/DDBJ databases">
        <authorList>
            <consortium name="Lawrence Berkeley National Laboratory"/>
            <person name="Ahrendt S."/>
            <person name="Sahu N."/>
            <person name="Indic B."/>
            <person name="Wong-Bajracharya J."/>
            <person name="Merenyi Z."/>
            <person name="Ke H.-M."/>
            <person name="Monk M."/>
            <person name="Kocsube S."/>
            <person name="Drula E."/>
            <person name="Lipzen A."/>
            <person name="Balint B."/>
            <person name="Henrissat B."/>
            <person name="Andreopoulos B."/>
            <person name="Martin F.M."/>
            <person name="Harder C.B."/>
            <person name="Rigling D."/>
            <person name="Ford K.L."/>
            <person name="Foster G.D."/>
            <person name="Pangilinan J."/>
            <person name="Papanicolaou A."/>
            <person name="Barry K."/>
            <person name="LaButti K."/>
            <person name="Viragh M."/>
            <person name="Koriabine M."/>
            <person name="Yan M."/>
            <person name="Riley R."/>
            <person name="Champramary S."/>
            <person name="Plett K.L."/>
            <person name="Tsai I.J."/>
            <person name="Slot J."/>
            <person name="Sipos G."/>
            <person name="Plett J."/>
            <person name="Nagy L.G."/>
            <person name="Grigoriev I.V."/>
        </authorList>
    </citation>
    <scope>NUCLEOTIDE SEQUENCE</scope>
    <source>
        <strain evidence="7">CCBAS 213</strain>
    </source>
</reference>
<protein>
    <recommendedName>
        <fullName evidence="6">Amino acid permease/ SLC12A domain-containing protein</fullName>
    </recommendedName>
</protein>
<dbReference type="AlphaFoldDB" id="A0AA39MJ53"/>
<comment type="subcellular location">
    <subcellularLocation>
        <location evidence="1">Membrane</location>
        <topology evidence="1">Multi-pass membrane protein</topology>
    </subcellularLocation>
</comment>
<keyword evidence="3 5" id="KW-1133">Transmembrane helix</keyword>
<accession>A0AA39MJ53</accession>
<feature type="transmembrane region" description="Helical" evidence="5">
    <location>
        <begin position="43"/>
        <end position="65"/>
    </location>
</feature>
<feature type="domain" description="Amino acid permease/ SLC12A" evidence="6">
    <location>
        <begin position="27"/>
        <end position="93"/>
    </location>
</feature>
<sequence length="120" mass="13793">MVRQPHGGHASYQLCYRDIYISEIYYALEAQGISRSSLPFRSILQPFCGYYAFGFTLIMPFILGYSVFMPGNWDTTTFFFSYTIIGVLPILFIVLEGPTSYSAHSTERSYFLRGGKENHR</sequence>
<evidence type="ECO:0000256" key="4">
    <source>
        <dbReference type="ARBA" id="ARBA00023136"/>
    </source>
</evidence>
<evidence type="ECO:0000256" key="2">
    <source>
        <dbReference type="ARBA" id="ARBA00022692"/>
    </source>
</evidence>
<evidence type="ECO:0000313" key="7">
    <source>
        <dbReference type="EMBL" id="KAK0435589.1"/>
    </source>
</evidence>
<dbReference type="EMBL" id="JAUEPS010000147">
    <property type="protein sequence ID" value="KAK0435589.1"/>
    <property type="molecule type" value="Genomic_DNA"/>
</dbReference>
<keyword evidence="4 5" id="KW-0472">Membrane</keyword>
<dbReference type="Pfam" id="PF00324">
    <property type="entry name" value="AA_permease"/>
    <property type="match status" value="1"/>
</dbReference>
<keyword evidence="8" id="KW-1185">Reference proteome</keyword>
<evidence type="ECO:0000256" key="3">
    <source>
        <dbReference type="ARBA" id="ARBA00022989"/>
    </source>
</evidence>
<dbReference type="GO" id="GO:0016020">
    <property type="term" value="C:membrane"/>
    <property type="evidence" value="ECO:0007669"/>
    <property type="project" value="UniProtKB-SubCell"/>
</dbReference>
<comment type="caution">
    <text evidence="7">The sequence shown here is derived from an EMBL/GenBank/DDBJ whole genome shotgun (WGS) entry which is preliminary data.</text>
</comment>
<evidence type="ECO:0000313" key="8">
    <source>
        <dbReference type="Proteomes" id="UP001175211"/>
    </source>
</evidence>
<dbReference type="GeneID" id="85365131"/>
<dbReference type="GO" id="GO:0015171">
    <property type="term" value="F:amino acid transmembrane transporter activity"/>
    <property type="evidence" value="ECO:0007669"/>
    <property type="project" value="TreeGrafter"/>
</dbReference>
<gene>
    <name evidence="7" type="ORF">EV420DRAFT_298932</name>
</gene>
<feature type="transmembrane region" description="Helical" evidence="5">
    <location>
        <begin position="77"/>
        <end position="95"/>
    </location>
</feature>
<evidence type="ECO:0000256" key="5">
    <source>
        <dbReference type="SAM" id="Phobius"/>
    </source>
</evidence>
<keyword evidence="2 5" id="KW-0812">Transmembrane</keyword>
<evidence type="ECO:0000256" key="1">
    <source>
        <dbReference type="ARBA" id="ARBA00004141"/>
    </source>
</evidence>
<evidence type="ECO:0000259" key="6">
    <source>
        <dbReference type="Pfam" id="PF00324"/>
    </source>
</evidence>
<organism evidence="7 8">
    <name type="scientific">Armillaria tabescens</name>
    <name type="common">Ringless honey mushroom</name>
    <name type="synonym">Agaricus tabescens</name>
    <dbReference type="NCBI Taxonomy" id="1929756"/>
    <lineage>
        <taxon>Eukaryota</taxon>
        <taxon>Fungi</taxon>
        <taxon>Dikarya</taxon>
        <taxon>Basidiomycota</taxon>
        <taxon>Agaricomycotina</taxon>
        <taxon>Agaricomycetes</taxon>
        <taxon>Agaricomycetidae</taxon>
        <taxon>Agaricales</taxon>
        <taxon>Marasmiineae</taxon>
        <taxon>Physalacriaceae</taxon>
        <taxon>Desarmillaria</taxon>
    </lineage>
</organism>
<proteinExistence type="predicted"/>
<dbReference type="PANTHER" id="PTHR43341">
    <property type="entry name" value="AMINO ACID PERMEASE"/>
    <property type="match status" value="1"/>
</dbReference>
<dbReference type="InterPro" id="IPR050524">
    <property type="entry name" value="APC_YAT"/>
</dbReference>
<dbReference type="InterPro" id="IPR004841">
    <property type="entry name" value="AA-permease/SLC12A_dom"/>
</dbReference>